<evidence type="ECO:0000313" key="1">
    <source>
        <dbReference type="EMBL" id="JAE27482.1"/>
    </source>
</evidence>
<name>A0A0A9GSL2_ARUDO</name>
<proteinExistence type="predicted"/>
<dbReference type="EMBL" id="GBRH01170414">
    <property type="protein sequence ID" value="JAE27482.1"/>
    <property type="molecule type" value="Transcribed_RNA"/>
</dbReference>
<accession>A0A0A9GSL2</accession>
<organism evidence="1">
    <name type="scientific">Arundo donax</name>
    <name type="common">Giant reed</name>
    <name type="synonym">Donax arundinaceus</name>
    <dbReference type="NCBI Taxonomy" id="35708"/>
    <lineage>
        <taxon>Eukaryota</taxon>
        <taxon>Viridiplantae</taxon>
        <taxon>Streptophyta</taxon>
        <taxon>Embryophyta</taxon>
        <taxon>Tracheophyta</taxon>
        <taxon>Spermatophyta</taxon>
        <taxon>Magnoliopsida</taxon>
        <taxon>Liliopsida</taxon>
        <taxon>Poales</taxon>
        <taxon>Poaceae</taxon>
        <taxon>PACMAD clade</taxon>
        <taxon>Arundinoideae</taxon>
        <taxon>Arundineae</taxon>
        <taxon>Arundo</taxon>
    </lineage>
</organism>
<sequence length="11" mass="1295">MMLQIRSSCLI</sequence>
<reference evidence="1" key="2">
    <citation type="journal article" date="2015" name="Data Brief">
        <title>Shoot transcriptome of the giant reed, Arundo donax.</title>
        <authorList>
            <person name="Barrero R.A."/>
            <person name="Guerrero F.D."/>
            <person name="Moolhuijzen P."/>
            <person name="Goolsby J.A."/>
            <person name="Tidwell J."/>
            <person name="Bellgard S.E."/>
            <person name="Bellgard M.I."/>
        </authorList>
    </citation>
    <scope>NUCLEOTIDE SEQUENCE</scope>
    <source>
        <tissue evidence="1">Shoot tissue taken approximately 20 cm above the soil surface</tissue>
    </source>
</reference>
<protein>
    <submittedName>
        <fullName evidence="1">Uncharacterized protein</fullName>
    </submittedName>
</protein>
<reference evidence="1" key="1">
    <citation type="submission" date="2014-09" db="EMBL/GenBank/DDBJ databases">
        <authorList>
            <person name="Magalhaes I.L.F."/>
            <person name="Oliveira U."/>
            <person name="Santos F.R."/>
            <person name="Vidigal T.H.D.A."/>
            <person name="Brescovit A.D."/>
            <person name="Santos A.J."/>
        </authorList>
    </citation>
    <scope>NUCLEOTIDE SEQUENCE</scope>
    <source>
        <tissue evidence="1">Shoot tissue taken approximately 20 cm above the soil surface</tissue>
    </source>
</reference>